<dbReference type="GO" id="GO:0016887">
    <property type="term" value="F:ATP hydrolysis activity"/>
    <property type="evidence" value="ECO:0007669"/>
    <property type="project" value="InterPro"/>
</dbReference>
<dbReference type="PROSITE" id="PS51866">
    <property type="entry name" value="MOP"/>
    <property type="match status" value="1"/>
</dbReference>
<dbReference type="InterPro" id="IPR008995">
    <property type="entry name" value="Mo/tungstate-bd_C_term_dom"/>
</dbReference>
<keyword evidence="13" id="KW-1185">Reference proteome</keyword>
<dbReference type="GO" id="GO:0140359">
    <property type="term" value="F:ABC-type transporter activity"/>
    <property type="evidence" value="ECO:0007669"/>
    <property type="project" value="InterPro"/>
</dbReference>
<sequence length="367" mass="40695">MARELKARFGLNYPGFKLTAELDAPLPGVTTLFGPSGAGKSSVLRCLAGLERSATGYVQLGDQVWQDERRNIFLPVHQRRLAYVFQEPRLFNHLGVRANLEYGYRRRPPAQRRLDWDTIIDLLALGPLLARRPQHLSLGEQQRVAIGRALLASPQLLLMDEPLASLDMARKREVLPFIKRLHDELQMPVVYVSHSLHEVLQITDTLVLMQNGRSIASGPLAQLCSELTLSQYLGDMSGSVLETRVDGHEIEFGLTRLSFAGGHLYVPLQPNSPGESLRVHVLARNVGIALQQPQATTSFLNILPATVTQIDTPDISGHEVHFKLDIGVPLLANISRKSQHSLRLEPGQRCYALIKAVSLVQNATLTS</sequence>
<dbReference type="InterPro" id="IPR017871">
    <property type="entry name" value="ABC_transporter-like_CS"/>
</dbReference>
<dbReference type="PROSITE" id="PS50893">
    <property type="entry name" value="ABC_TRANSPORTER_2"/>
    <property type="match status" value="1"/>
</dbReference>
<evidence type="ECO:0000256" key="8">
    <source>
        <dbReference type="ARBA" id="ARBA00023136"/>
    </source>
</evidence>
<evidence type="ECO:0000256" key="9">
    <source>
        <dbReference type="PROSITE-ProRule" id="PRU01213"/>
    </source>
</evidence>
<dbReference type="Pfam" id="PF03459">
    <property type="entry name" value="TOBE"/>
    <property type="match status" value="1"/>
</dbReference>
<evidence type="ECO:0000313" key="12">
    <source>
        <dbReference type="EMBL" id="ALP53256.1"/>
    </source>
</evidence>
<keyword evidence="4" id="KW-0997">Cell inner membrane</keyword>
<evidence type="ECO:0000256" key="4">
    <source>
        <dbReference type="ARBA" id="ARBA00022519"/>
    </source>
</evidence>
<keyword evidence="7" id="KW-1278">Translocase</keyword>
<name>A0A0S2TDQ0_9GAMM</name>
<dbReference type="STRING" id="1748243.Tel_08865"/>
<gene>
    <name evidence="12" type="ORF">Tel_08865</name>
</gene>
<dbReference type="SUPFAM" id="SSF50331">
    <property type="entry name" value="MOP-like"/>
    <property type="match status" value="1"/>
</dbReference>
<feature type="domain" description="Mop" evidence="11">
    <location>
        <begin position="296"/>
        <end position="363"/>
    </location>
</feature>
<dbReference type="InterPro" id="IPR027417">
    <property type="entry name" value="P-loop_NTPase"/>
</dbReference>
<evidence type="ECO:0000313" key="13">
    <source>
        <dbReference type="Proteomes" id="UP000055136"/>
    </source>
</evidence>
<dbReference type="Gene3D" id="2.40.50.100">
    <property type="match status" value="1"/>
</dbReference>
<dbReference type="AlphaFoldDB" id="A0A0S2TDQ0"/>
<proteinExistence type="predicted"/>
<dbReference type="InterPro" id="IPR003593">
    <property type="entry name" value="AAA+_ATPase"/>
</dbReference>
<keyword evidence="1" id="KW-0813">Transport</keyword>
<dbReference type="PROSITE" id="PS00211">
    <property type="entry name" value="ABC_TRANSPORTER_1"/>
    <property type="match status" value="1"/>
</dbReference>
<dbReference type="InterPro" id="IPR004606">
    <property type="entry name" value="Mop_domain"/>
</dbReference>
<dbReference type="InterPro" id="IPR011868">
    <property type="entry name" value="ModC_ABC_ATP-bd"/>
</dbReference>
<dbReference type="Pfam" id="PF00005">
    <property type="entry name" value="ABC_tran"/>
    <property type="match status" value="1"/>
</dbReference>
<keyword evidence="6 12" id="KW-0067">ATP-binding</keyword>
<evidence type="ECO:0000259" key="10">
    <source>
        <dbReference type="PROSITE" id="PS50893"/>
    </source>
</evidence>
<dbReference type="GO" id="GO:0015098">
    <property type="term" value="F:molybdate ion transmembrane transporter activity"/>
    <property type="evidence" value="ECO:0007669"/>
    <property type="project" value="InterPro"/>
</dbReference>
<dbReference type="GO" id="GO:0005524">
    <property type="term" value="F:ATP binding"/>
    <property type="evidence" value="ECO:0007669"/>
    <property type="project" value="UniProtKB-KW"/>
</dbReference>
<dbReference type="SUPFAM" id="SSF52540">
    <property type="entry name" value="P-loop containing nucleoside triphosphate hydrolases"/>
    <property type="match status" value="1"/>
</dbReference>
<dbReference type="PANTHER" id="PTHR43514">
    <property type="entry name" value="ABC TRANSPORTER I FAMILY MEMBER 10"/>
    <property type="match status" value="1"/>
</dbReference>
<dbReference type="InterPro" id="IPR050334">
    <property type="entry name" value="Molybdenum_import_ModC"/>
</dbReference>
<accession>A0A0S2TDQ0</accession>
<evidence type="ECO:0000259" key="11">
    <source>
        <dbReference type="PROSITE" id="PS51866"/>
    </source>
</evidence>
<dbReference type="SMART" id="SM00382">
    <property type="entry name" value="AAA"/>
    <property type="match status" value="1"/>
</dbReference>
<evidence type="ECO:0000256" key="3">
    <source>
        <dbReference type="ARBA" id="ARBA00022505"/>
    </source>
</evidence>
<evidence type="ECO:0000256" key="5">
    <source>
        <dbReference type="ARBA" id="ARBA00022741"/>
    </source>
</evidence>
<dbReference type="EMBL" id="CP013099">
    <property type="protein sequence ID" value="ALP53256.1"/>
    <property type="molecule type" value="Genomic_DNA"/>
</dbReference>
<feature type="domain" description="ABC transporter" evidence="10">
    <location>
        <begin position="2"/>
        <end position="236"/>
    </location>
</feature>
<dbReference type="GO" id="GO:0016020">
    <property type="term" value="C:membrane"/>
    <property type="evidence" value="ECO:0007669"/>
    <property type="project" value="InterPro"/>
</dbReference>
<protein>
    <submittedName>
        <fullName evidence="12">Molybdenum ABC transporter ATP-binding protein</fullName>
    </submittedName>
</protein>
<keyword evidence="3 9" id="KW-0500">Molybdenum</keyword>
<dbReference type="KEGG" id="tee:Tel_08865"/>
<keyword evidence="5" id="KW-0547">Nucleotide-binding</keyword>
<reference evidence="12" key="1">
    <citation type="submission" date="2015-10" db="EMBL/GenBank/DDBJ databases">
        <title>Description of Candidatus Tenderia electrophaga gen. nov, sp. nov., an Uncultivated Electroautotroph from a Biocathode Enrichment.</title>
        <authorList>
            <person name="Eddie B.J."/>
            <person name="Malanoski A.P."/>
            <person name="Wang Z."/>
            <person name="Hall R.J."/>
            <person name="Oh S.D."/>
            <person name="Heiner C."/>
            <person name="Lin B."/>
            <person name="Strycharz-Glaven S.M."/>
        </authorList>
    </citation>
    <scope>NUCLEOTIDE SEQUENCE [LARGE SCALE GENOMIC DNA]</scope>
    <source>
        <strain evidence="12">NRL1</strain>
    </source>
</reference>
<dbReference type="InterPro" id="IPR003439">
    <property type="entry name" value="ABC_transporter-like_ATP-bd"/>
</dbReference>
<organism evidence="12 13">
    <name type="scientific">Candidatus Tenderia electrophaga</name>
    <dbReference type="NCBI Taxonomy" id="1748243"/>
    <lineage>
        <taxon>Bacteria</taxon>
        <taxon>Pseudomonadati</taxon>
        <taxon>Pseudomonadota</taxon>
        <taxon>Gammaproteobacteria</taxon>
        <taxon>Candidatus Tenderiales</taxon>
        <taxon>Candidatus Tenderiaceae</taxon>
        <taxon>Candidatus Tenderia</taxon>
    </lineage>
</organism>
<dbReference type="Proteomes" id="UP000055136">
    <property type="component" value="Chromosome"/>
</dbReference>
<evidence type="ECO:0000256" key="6">
    <source>
        <dbReference type="ARBA" id="ARBA00022840"/>
    </source>
</evidence>
<evidence type="ECO:0000256" key="2">
    <source>
        <dbReference type="ARBA" id="ARBA00022475"/>
    </source>
</evidence>
<keyword evidence="8" id="KW-0472">Membrane</keyword>
<evidence type="ECO:0000256" key="1">
    <source>
        <dbReference type="ARBA" id="ARBA00022448"/>
    </source>
</evidence>
<keyword evidence="2" id="KW-1003">Cell membrane</keyword>
<evidence type="ECO:0000256" key="7">
    <source>
        <dbReference type="ARBA" id="ARBA00022967"/>
    </source>
</evidence>
<dbReference type="Gene3D" id="3.40.50.300">
    <property type="entry name" value="P-loop containing nucleotide triphosphate hydrolases"/>
    <property type="match status" value="1"/>
</dbReference>
<dbReference type="InterPro" id="IPR005116">
    <property type="entry name" value="Transp-assoc_OB_typ1"/>
</dbReference>
<dbReference type="NCBIfam" id="TIGR02142">
    <property type="entry name" value="modC_ABC"/>
    <property type="match status" value="1"/>
</dbReference>
<dbReference type="PANTHER" id="PTHR43514:SF10">
    <property type="entry name" value="MOLYBDENUM IMPORT ATP-BINDING PROTEIN MODC 2"/>
    <property type="match status" value="1"/>
</dbReference>